<dbReference type="Proteomes" id="UP000316759">
    <property type="component" value="Unassembled WGS sequence"/>
</dbReference>
<sequence>MIHQGHPIDILINNAGIDFPRPEFGADGIELHVRVNHLGHFLLTNLLKPILVASNAPRIIVLSSLLHRLAEVNVNDLCRPLVGSPYANSKLLNVIHARQLVERWSDHAHERNSGCHVLAVSVHPGLGDDTNISALAVSFGEWRLLF</sequence>
<proteinExistence type="inferred from homology"/>
<comment type="caution">
    <text evidence="3">The sequence shown here is derived from an EMBL/GenBank/DDBJ whole genome shotgun (WGS) entry which is preliminary data.</text>
</comment>
<evidence type="ECO:0000313" key="4">
    <source>
        <dbReference type="Proteomes" id="UP000316759"/>
    </source>
</evidence>
<evidence type="ECO:0000256" key="2">
    <source>
        <dbReference type="ARBA" id="ARBA00023002"/>
    </source>
</evidence>
<dbReference type="InterPro" id="IPR036291">
    <property type="entry name" value="NAD(P)-bd_dom_sf"/>
</dbReference>
<accession>A0A504Y7Q7</accession>
<dbReference type="STRING" id="46835.A0A504Y7Q7"/>
<dbReference type="PANTHER" id="PTHR24320:SF148">
    <property type="entry name" value="NAD(P)-BINDING ROSSMANN-FOLD SUPERFAMILY PROTEIN"/>
    <property type="match status" value="1"/>
</dbReference>
<gene>
    <name evidence="3" type="ORF">FGIG_12588</name>
</gene>
<reference evidence="3 4" key="1">
    <citation type="submission" date="2019-04" db="EMBL/GenBank/DDBJ databases">
        <title>Annotation for the trematode Fasciola gigantica.</title>
        <authorList>
            <person name="Choi Y.-J."/>
        </authorList>
    </citation>
    <scope>NUCLEOTIDE SEQUENCE [LARGE SCALE GENOMIC DNA]</scope>
    <source>
        <strain evidence="3">Uganda_cow_1</strain>
    </source>
</reference>
<dbReference type="Pfam" id="PF00106">
    <property type="entry name" value="adh_short"/>
    <property type="match status" value="1"/>
</dbReference>
<dbReference type="SUPFAM" id="SSF51735">
    <property type="entry name" value="NAD(P)-binding Rossmann-fold domains"/>
    <property type="match status" value="1"/>
</dbReference>
<keyword evidence="2" id="KW-0560">Oxidoreductase</keyword>
<dbReference type="InterPro" id="IPR002347">
    <property type="entry name" value="SDR_fam"/>
</dbReference>
<evidence type="ECO:0000313" key="3">
    <source>
        <dbReference type="EMBL" id="TPP56145.1"/>
    </source>
</evidence>
<dbReference type="EMBL" id="SUNJ01014959">
    <property type="protein sequence ID" value="TPP56145.1"/>
    <property type="molecule type" value="Genomic_DNA"/>
</dbReference>
<comment type="similarity">
    <text evidence="1">Belongs to the short-chain dehydrogenases/reductases (SDR) family.</text>
</comment>
<dbReference type="OrthoDB" id="191139at2759"/>
<dbReference type="PANTHER" id="PTHR24320">
    <property type="entry name" value="RETINOL DEHYDROGENASE"/>
    <property type="match status" value="1"/>
</dbReference>
<keyword evidence="4" id="KW-1185">Reference proteome</keyword>
<protein>
    <submittedName>
        <fullName evidence="3">Retinol dehydrogenase 12</fullName>
    </submittedName>
</protein>
<evidence type="ECO:0000256" key="1">
    <source>
        <dbReference type="ARBA" id="ARBA00006484"/>
    </source>
</evidence>
<dbReference type="GO" id="GO:0016491">
    <property type="term" value="F:oxidoreductase activity"/>
    <property type="evidence" value="ECO:0007669"/>
    <property type="project" value="UniProtKB-KW"/>
</dbReference>
<dbReference type="AlphaFoldDB" id="A0A504Y7Q7"/>
<name>A0A504Y7Q7_FASGI</name>
<organism evidence="3 4">
    <name type="scientific">Fasciola gigantica</name>
    <name type="common">Giant liver fluke</name>
    <dbReference type="NCBI Taxonomy" id="46835"/>
    <lineage>
        <taxon>Eukaryota</taxon>
        <taxon>Metazoa</taxon>
        <taxon>Spiralia</taxon>
        <taxon>Lophotrochozoa</taxon>
        <taxon>Platyhelminthes</taxon>
        <taxon>Trematoda</taxon>
        <taxon>Digenea</taxon>
        <taxon>Plagiorchiida</taxon>
        <taxon>Echinostomata</taxon>
        <taxon>Echinostomatoidea</taxon>
        <taxon>Fasciolidae</taxon>
        <taxon>Fasciola</taxon>
    </lineage>
</organism>
<dbReference type="Gene3D" id="3.40.50.720">
    <property type="entry name" value="NAD(P)-binding Rossmann-like Domain"/>
    <property type="match status" value="1"/>
</dbReference>